<feature type="transmembrane region" description="Helical" evidence="8">
    <location>
        <begin position="606"/>
        <end position="627"/>
    </location>
</feature>
<proteinExistence type="inferred from homology"/>
<gene>
    <name evidence="9" type="ORF">A4G17_00195</name>
    <name evidence="10" type="ORF">EDC49_0074</name>
</gene>
<evidence type="ECO:0000256" key="5">
    <source>
        <dbReference type="ARBA" id="ARBA00022692"/>
    </source>
</evidence>
<feature type="transmembrane region" description="Helical" evidence="8">
    <location>
        <begin position="344"/>
        <end position="362"/>
    </location>
</feature>
<keyword evidence="11" id="KW-1185">Reference proteome</keyword>
<dbReference type="KEGG" id="fcl:A4G17_00195"/>
<evidence type="ECO:0000256" key="6">
    <source>
        <dbReference type="ARBA" id="ARBA00022989"/>
    </source>
</evidence>
<dbReference type="EMBL" id="RKQT01000001">
    <property type="protein sequence ID" value="RPE95700.1"/>
    <property type="molecule type" value="Genomic_DNA"/>
</dbReference>
<keyword evidence="7 8" id="KW-0472">Membrane</keyword>
<keyword evidence="3" id="KW-0813">Transport</keyword>
<evidence type="ECO:0000313" key="10">
    <source>
        <dbReference type="EMBL" id="RPE95700.1"/>
    </source>
</evidence>
<dbReference type="PANTHER" id="PTHR30472:SF37">
    <property type="entry name" value="FE(3+) DICITRATE TRANSPORT SYSTEM PERMEASE PROTEIN FECD-RELATED"/>
    <property type="match status" value="1"/>
</dbReference>
<feature type="transmembrane region" description="Helical" evidence="8">
    <location>
        <begin position="111"/>
        <end position="132"/>
    </location>
</feature>
<organism evidence="9 12">
    <name type="scientific">Frederiksenia canicola</name>
    <dbReference type="NCBI Taxonomy" id="123824"/>
    <lineage>
        <taxon>Bacteria</taxon>
        <taxon>Pseudomonadati</taxon>
        <taxon>Pseudomonadota</taxon>
        <taxon>Gammaproteobacteria</taxon>
        <taxon>Pasteurellales</taxon>
        <taxon>Pasteurellaceae</taxon>
        <taxon>Frederiksenia</taxon>
    </lineage>
</organism>
<dbReference type="Gene3D" id="1.10.3470.10">
    <property type="entry name" value="ABC transporter involved in vitamin B12 uptake, BtuC"/>
    <property type="match status" value="2"/>
</dbReference>
<evidence type="ECO:0000256" key="8">
    <source>
        <dbReference type="SAM" id="Phobius"/>
    </source>
</evidence>
<feature type="transmembrane region" description="Helical" evidence="8">
    <location>
        <begin position="633"/>
        <end position="653"/>
    </location>
</feature>
<dbReference type="SUPFAM" id="SSF81345">
    <property type="entry name" value="ABC transporter involved in vitamin B12 uptake, BtuC"/>
    <property type="match status" value="2"/>
</dbReference>
<dbReference type="NCBIfam" id="NF007866">
    <property type="entry name" value="PRK10577.1-2"/>
    <property type="match status" value="1"/>
</dbReference>
<feature type="transmembrane region" description="Helical" evidence="8">
    <location>
        <begin position="394"/>
        <end position="412"/>
    </location>
</feature>
<comment type="subcellular location">
    <subcellularLocation>
        <location evidence="1">Cell membrane</location>
        <topology evidence="1">Multi-pass membrane protein</topology>
    </subcellularLocation>
</comment>
<comment type="similarity">
    <text evidence="2">Belongs to the binding-protein-dependent transport system permease family. FecCD subfamily.</text>
</comment>
<reference evidence="9 12" key="1">
    <citation type="submission" date="2016-03" db="EMBL/GenBank/DDBJ databases">
        <authorList>
            <person name="Hansen M.J."/>
            <person name="Bojesen A.M."/>
            <person name="Planet P."/>
        </authorList>
    </citation>
    <scope>NUCLEOTIDE SEQUENCE [LARGE SCALE GENOMIC DNA]</scope>
    <source>
        <strain evidence="9 12">HPA 21</strain>
    </source>
</reference>
<dbReference type="PANTHER" id="PTHR30472">
    <property type="entry name" value="FERRIC ENTEROBACTIN TRANSPORT SYSTEM PERMEASE PROTEIN"/>
    <property type="match status" value="1"/>
</dbReference>
<dbReference type="InterPro" id="IPR037294">
    <property type="entry name" value="ABC_BtuC-like"/>
</dbReference>
<dbReference type="Pfam" id="PF01032">
    <property type="entry name" value="FecCD"/>
    <property type="match status" value="2"/>
</dbReference>
<dbReference type="InterPro" id="IPR000522">
    <property type="entry name" value="ABC_transptr_permease_BtuC"/>
</dbReference>
<feature type="transmembrane region" description="Helical" evidence="8">
    <location>
        <begin position="567"/>
        <end position="594"/>
    </location>
</feature>
<keyword evidence="6 8" id="KW-1133">Transmembrane helix</keyword>
<feature type="transmembrane region" description="Helical" evidence="8">
    <location>
        <begin position="56"/>
        <end position="74"/>
    </location>
</feature>
<evidence type="ECO:0000313" key="11">
    <source>
        <dbReference type="Proteomes" id="UP000276901"/>
    </source>
</evidence>
<dbReference type="CDD" id="cd06550">
    <property type="entry name" value="TM_ABC_iron-siderophores_like"/>
    <property type="match status" value="2"/>
</dbReference>
<dbReference type="Proteomes" id="UP000276901">
    <property type="component" value="Unassembled WGS sequence"/>
</dbReference>
<reference evidence="10 11" key="2">
    <citation type="submission" date="2018-11" db="EMBL/GenBank/DDBJ databases">
        <title>Genomic Encyclopedia of Type Strains, Phase IV (KMG-IV): sequencing the most valuable type-strain genomes for metagenomic binning, comparative biology and taxonomic classification.</title>
        <authorList>
            <person name="Goeker M."/>
        </authorList>
    </citation>
    <scope>NUCLEOTIDE SEQUENCE [LARGE SCALE GENOMIC DNA]</scope>
    <source>
        <strain evidence="10 11">DSM 25797</strain>
    </source>
</reference>
<evidence type="ECO:0000256" key="7">
    <source>
        <dbReference type="ARBA" id="ARBA00023136"/>
    </source>
</evidence>
<dbReference type="AlphaFoldDB" id="A0AAE7C1U6"/>
<dbReference type="RefSeq" id="WP_123955639.1">
    <property type="nucleotide sequence ID" value="NZ_CP015029.1"/>
</dbReference>
<feature type="transmembrane region" description="Helical" evidence="8">
    <location>
        <begin position="519"/>
        <end position="541"/>
    </location>
</feature>
<sequence length="658" mass="70672">MVNRANYFFGGLLATFGILTAFLLQLQLPAQARLWELFYHSDSLEILLLQSYSLPRIAMALLAGGLLGFASVLLQQVMGNPLASDNTLGISAGSQFALFLTAIFMPNWLEFGSSAVAVLGAALSLVLVLTLARRKTMSPLLLILAGLVVNLYFGSFSALMMLFFPEESRGLALWGAGSLVQESWRDSQILLFHALPCLVLVVILIRPLAMLSLNDSNAQSLGVSVGKLRLLGVLVSAYLIAAVVSAVGMLGFVGLASATLVRQLGIRTLKGQLLGAFVGGALLLAVTDLVLQCLSHFYAINLPTGAVTALLGTPLLLWLMFNTMPTGRITETAMPPSRRFQRRYLVLILAGLLLVLWLALAVGRDMGNRETSGWILLEFSKLNAPIFELRLPRILMAAAVGILLAVAGVLLQRLTLNPMASPELLGVSSGTSMGILAVLFFSSSEQSSLFWLVGITGAVIALLILTVINQRNGMLPEKVLLTGISLSALFDTLQRLAIASGDPRAYQLINWTSGSTQGAELSFAVPFLVVSLGLLAASLIFSRWLELLTLQAPMAQALGLNLTRTRYLLILFSALLTAMATLVIGPLSFIGLLVPHITRFLGVHRAYSQILMSALLGSGIMVFADWLGRQMLFPYEVPAGLVATLIGGSYFLVMVRRV</sequence>
<feature type="transmembrane region" description="Helical" evidence="8">
    <location>
        <begin position="273"/>
        <end position="291"/>
    </location>
</feature>
<dbReference type="EMBL" id="CP015029">
    <property type="protein sequence ID" value="QIM63978.1"/>
    <property type="molecule type" value="Genomic_DNA"/>
</dbReference>
<dbReference type="GO" id="GO:0005886">
    <property type="term" value="C:plasma membrane"/>
    <property type="evidence" value="ECO:0007669"/>
    <property type="project" value="UniProtKB-SubCell"/>
</dbReference>
<protein>
    <submittedName>
        <fullName evidence="9">Fe3+-hydroxamate ABC transporter permease FhuB</fullName>
    </submittedName>
    <submittedName>
        <fullName evidence="10">Iron complex transport system permease protein</fullName>
    </submittedName>
</protein>
<name>A0AAE7C1U6_9PAST</name>
<dbReference type="GO" id="GO:0033214">
    <property type="term" value="P:siderophore-iron import into cell"/>
    <property type="evidence" value="ECO:0007669"/>
    <property type="project" value="TreeGrafter"/>
</dbReference>
<keyword evidence="4" id="KW-1003">Cell membrane</keyword>
<evidence type="ECO:0000256" key="4">
    <source>
        <dbReference type="ARBA" id="ARBA00022475"/>
    </source>
</evidence>
<evidence type="ECO:0000256" key="3">
    <source>
        <dbReference type="ARBA" id="ARBA00022448"/>
    </source>
</evidence>
<accession>A0AAE7C1U6</accession>
<evidence type="ECO:0000313" key="12">
    <source>
        <dbReference type="Proteomes" id="UP000502287"/>
    </source>
</evidence>
<evidence type="ECO:0000256" key="2">
    <source>
        <dbReference type="ARBA" id="ARBA00007935"/>
    </source>
</evidence>
<feature type="transmembrane region" description="Helical" evidence="8">
    <location>
        <begin position="298"/>
        <end position="321"/>
    </location>
</feature>
<feature type="transmembrane region" description="Helical" evidence="8">
    <location>
        <begin position="230"/>
        <end position="253"/>
    </location>
</feature>
<feature type="transmembrane region" description="Helical" evidence="8">
    <location>
        <begin position="139"/>
        <end position="164"/>
    </location>
</feature>
<dbReference type="Proteomes" id="UP000502287">
    <property type="component" value="Chromosome"/>
</dbReference>
<feature type="transmembrane region" description="Helical" evidence="8">
    <location>
        <begin position="424"/>
        <end position="442"/>
    </location>
</feature>
<keyword evidence="5 8" id="KW-0812">Transmembrane</keyword>
<evidence type="ECO:0000313" key="9">
    <source>
        <dbReference type="EMBL" id="QIM63978.1"/>
    </source>
</evidence>
<evidence type="ECO:0000256" key="1">
    <source>
        <dbReference type="ARBA" id="ARBA00004651"/>
    </source>
</evidence>
<feature type="transmembrane region" description="Helical" evidence="8">
    <location>
        <begin position="449"/>
        <end position="468"/>
    </location>
</feature>
<dbReference type="GO" id="GO:0022857">
    <property type="term" value="F:transmembrane transporter activity"/>
    <property type="evidence" value="ECO:0007669"/>
    <property type="project" value="InterPro"/>
</dbReference>
<feature type="transmembrane region" description="Helical" evidence="8">
    <location>
        <begin position="189"/>
        <end position="209"/>
    </location>
</feature>
<feature type="transmembrane region" description="Helical" evidence="8">
    <location>
        <begin position="86"/>
        <end position="105"/>
    </location>
</feature>